<reference evidence="1" key="2">
    <citation type="journal article" date="2015" name="Data Brief">
        <title>Shoot transcriptome of the giant reed, Arundo donax.</title>
        <authorList>
            <person name="Barrero R.A."/>
            <person name="Guerrero F.D."/>
            <person name="Moolhuijzen P."/>
            <person name="Goolsby J.A."/>
            <person name="Tidwell J."/>
            <person name="Bellgard S.E."/>
            <person name="Bellgard M.I."/>
        </authorList>
    </citation>
    <scope>NUCLEOTIDE SEQUENCE</scope>
    <source>
        <tissue evidence="1">Shoot tissue taken approximately 20 cm above the soil surface</tissue>
    </source>
</reference>
<protein>
    <submittedName>
        <fullName evidence="1">Uncharacterized protein</fullName>
    </submittedName>
</protein>
<evidence type="ECO:0000313" key="1">
    <source>
        <dbReference type="EMBL" id="JAD53712.1"/>
    </source>
</evidence>
<proteinExistence type="predicted"/>
<name>A0A0A9B324_ARUDO</name>
<accession>A0A0A9B324</accession>
<reference evidence="1" key="1">
    <citation type="submission" date="2014-09" db="EMBL/GenBank/DDBJ databases">
        <authorList>
            <person name="Magalhaes I.L.F."/>
            <person name="Oliveira U."/>
            <person name="Santos F.R."/>
            <person name="Vidigal T.H.D.A."/>
            <person name="Brescovit A.D."/>
            <person name="Santos A.J."/>
        </authorList>
    </citation>
    <scope>NUCLEOTIDE SEQUENCE</scope>
    <source>
        <tissue evidence="1">Shoot tissue taken approximately 20 cm above the soil surface</tissue>
    </source>
</reference>
<dbReference type="EMBL" id="GBRH01244183">
    <property type="protein sequence ID" value="JAD53712.1"/>
    <property type="molecule type" value="Transcribed_RNA"/>
</dbReference>
<organism evidence="1">
    <name type="scientific">Arundo donax</name>
    <name type="common">Giant reed</name>
    <name type="synonym">Donax arundinaceus</name>
    <dbReference type="NCBI Taxonomy" id="35708"/>
    <lineage>
        <taxon>Eukaryota</taxon>
        <taxon>Viridiplantae</taxon>
        <taxon>Streptophyta</taxon>
        <taxon>Embryophyta</taxon>
        <taxon>Tracheophyta</taxon>
        <taxon>Spermatophyta</taxon>
        <taxon>Magnoliopsida</taxon>
        <taxon>Liliopsida</taxon>
        <taxon>Poales</taxon>
        <taxon>Poaceae</taxon>
        <taxon>PACMAD clade</taxon>
        <taxon>Arundinoideae</taxon>
        <taxon>Arundineae</taxon>
        <taxon>Arundo</taxon>
    </lineage>
</organism>
<sequence length="13" mass="1513">MHRAEVELETPNS</sequence>